<keyword evidence="5 6" id="KW-0472">Membrane</keyword>
<feature type="transmembrane region" description="Helical" evidence="6">
    <location>
        <begin position="66"/>
        <end position="87"/>
    </location>
</feature>
<keyword evidence="3 6" id="KW-0812">Transmembrane</keyword>
<dbReference type="InterPro" id="IPR037185">
    <property type="entry name" value="EmrE-like"/>
</dbReference>
<evidence type="ECO:0000256" key="5">
    <source>
        <dbReference type="ARBA" id="ARBA00023136"/>
    </source>
</evidence>
<feature type="transmembrane region" description="Helical" evidence="6">
    <location>
        <begin position="119"/>
        <end position="137"/>
    </location>
</feature>
<feature type="transmembrane region" description="Helical" evidence="6">
    <location>
        <begin position="93"/>
        <end position="112"/>
    </location>
</feature>
<feature type="domain" description="EamA" evidence="7">
    <location>
        <begin position="145"/>
        <end position="277"/>
    </location>
</feature>
<evidence type="ECO:0000256" key="2">
    <source>
        <dbReference type="ARBA" id="ARBA00022475"/>
    </source>
</evidence>
<dbReference type="InterPro" id="IPR050638">
    <property type="entry name" value="AA-Vitamin_Transporters"/>
</dbReference>
<reference evidence="8 9" key="1">
    <citation type="submission" date="2020-05" db="EMBL/GenBank/DDBJ databases">
        <authorList>
            <person name="Niu N."/>
        </authorList>
    </citation>
    <scope>NUCLEOTIDE SEQUENCE [LARGE SCALE GENOMIC DNA]</scope>
    <source>
        <strain evidence="8 9">LMG10982</strain>
    </source>
</reference>
<evidence type="ECO:0000256" key="4">
    <source>
        <dbReference type="ARBA" id="ARBA00022989"/>
    </source>
</evidence>
<organism evidence="8 9">
    <name type="scientific">Pelistega europaea</name>
    <dbReference type="NCBI Taxonomy" id="106147"/>
    <lineage>
        <taxon>Bacteria</taxon>
        <taxon>Pseudomonadati</taxon>
        <taxon>Pseudomonadota</taxon>
        <taxon>Betaproteobacteria</taxon>
        <taxon>Burkholderiales</taxon>
        <taxon>Alcaligenaceae</taxon>
        <taxon>Pelistega</taxon>
    </lineage>
</organism>
<dbReference type="PANTHER" id="PTHR32322:SF18">
    <property type="entry name" value="S-ADENOSYLMETHIONINE_S-ADENOSYLHOMOCYSTEINE TRANSPORTER"/>
    <property type="match status" value="1"/>
</dbReference>
<evidence type="ECO:0000256" key="3">
    <source>
        <dbReference type="ARBA" id="ARBA00022692"/>
    </source>
</evidence>
<feature type="domain" description="EamA" evidence="7">
    <location>
        <begin position="2"/>
        <end position="135"/>
    </location>
</feature>
<feature type="transmembrane region" description="Helical" evidence="6">
    <location>
        <begin position="176"/>
        <end position="196"/>
    </location>
</feature>
<feature type="transmembrane region" description="Helical" evidence="6">
    <location>
        <begin position="208"/>
        <end position="227"/>
    </location>
</feature>
<evidence type="ECO:0000313" key="8">
    <source>
        <dbReference type="EMBL" id="NOL48845.1"/>
    </source>
</evidence>
<dbReference type="InterPro" id="IPR000620">
    <property type="entry name" value="EamA_dom"/>
</dbReference>
<keyword evidence="4 6" id="KW-1133">Transmembrane helix</keyword>
<dbReference type="AlphaFoldDB" id="A0A7Y4L8B6"/>
<feature type="transmembrane region" description="Helical" evidence="6">
    <location>
        <begin position="264"/>
        <end position="283"/>
    </location>
</feature>
<sequence length="290" mass="31170">MFYLLLASFFWGTSFIAGKYAYTMADPSLIVLFRLIIASLITLPLTWRYLQQQTSSQTASISWKKIAFLGFLTYPVTFLFQFLGLSLTSASSAATVIGIEPLIVAISGAIFFKDKLSPSILLLGVMAFVGVALVVTHDQGGTVSLWGCTLVFFSTIAVAFWLRLSQQILQKMDAKVFTALSIQLGTLVGLPIMLLATQDWHIHYTAEGMAAILYLGIGCSLVASWCWNKGLGKTSANISGIFLALEPVFGVLLAVILLGETLSLTAIIGVVLVISAAGICILLPDQSQAV</sequence>
<feature type="transmembrane region" description="Helical" evidence="6">
    <location>
        <begin position="143"/>
        <end position="164"/>
    </location>
</feature>
<dbReference type="SUPFAM" id="SSF103481">
    <property type="entry name" value="Multidrug resistance efflux transporter EmrE"/>
    <property type="match status" value="2"/>
</dbReference>
<feature type="transmembrane region" description="Helical" evidence="6">
    <location>
        <begin position="27"/>
        <end position="45"/>
    </location>
</feature>
<evidence type="ECO:0000259" key="7">
    <source>
        <dbReference type="Pfam" id="PF00892"/>
    </source>
</evidence>
<dbReference type="GO" id="GO:0005886">
    <property type="term" value="C:plasma membrane"/>
    <property type="evidence" value="ECO:0007669"/>
    <property type="project" value="UniProtKB-SubCell"/>
</dbReference>
<proteinExistence type="predicted"/>
<evidence type="ECO:0000256" key="1">
    <source>
        <dbReference type="ARBA" id="ARBA00004651"/>
    </source>
</evidence>
<gene>
    <name evidence="8" type="ORF">HKX40_01640</name>
</gene>
<accession>A0A7Y4L8B6</accession>
<dbReference type="EMBL" id="JABGBO010000002">
    <property type="protein sequence ID" value="NOL48845.1"/>
    <property type="molecule type" value="Genomic_DNA"/>
</dbReference>
<comment type="subcellular location">
    <subcellularLocation>
        <location evidence="1">Cell membrane</location>
        <topology evidence="1">Multi-pass membrane protein</topology>
    </subcellularLocation>
</comment>
<dbReference type="Pfam" id="PF00892">
    <property type="entry name" value="EamA"/>
    <property type="match status" value="2"/>
</dbReference>
<keyword evidence="9" id="KW-1185">Reference proteome</keyword>
<comment type="caution">
    <text evidence="8">The sequence shown here is derived from an EMBL/GenBank/DDBJ whole genome shotgun (WGS) entry which is preliminary data.</text>
</comment>
<feature type="transmembrane region" description="Helical" evidence="6">
    <location>
        <begin position="239"/>
        <end position="258"/>
    </location>
</feature>
<dbReference type="Proteomes" id="UP000541421">
    <property type="component" value="Unassembled WGS sequence"/>
</dbReference>
<evidence type="ECO:0000313" key="9">
    <source>
        <dbReference type="Proteomes" id="UP000541421"/>
    </source>
</evidence>
<name>A0A7Y4L8B6_9BURK</name>
<evidence type="ECO:0000256" key="6">
    <source>
        <dbReference type="SAM" id="Phobius"/>
    </source>
</evidence>
<keyword evidence="2" id="KW-1003">Cell membrane</keyword>
<protein>
    <submittedName>
        <fullName evidence="8">DMT family transporter</fullName>
    </submittedName>
</protein>
<dbReference type="RefSeq" id="WP_171587843.1">
    <property type="nucleotide sequence ID" value="NZ_JABGBO010000002.1"/>
</dbReference>
<dbReference type="PANTHER" id="PTHR32322">
    <property type="entry name" value="INNER MEMBRANE TRANSPORTER"/>
    <property type="match status" value="1"/>
</dbReference>